<evidence type="ECO:0000256" key="1">
    <source>
        <dbReference type="SAM" id="MobiDB-lite"/>
    </source>
</evidence>
<feature type="domain" description="LysM" evidence="3">
    <location>
        <begin position="81"/>
        <end position="128"/>
    </location>
</feature>
<comment type="caution">
    <text evidence="4">The sequence shown here is derived from an EMBL/GenBank/DDBJ whole genome shotgun (WGS) entry which is preliminary data.</text>
</comment>
<dbReference type="PANTHER" id="PTHR34700">
    <property type="entry name" value="POTASSIUM BINDING PROTEIN KBP"/>
    <property type="match status" value="1"/>
</dbReference>
<dbReference type="Pfam" id="PF01476">
    <property type="entry name" value="LysM"/>
    <property type="match status" value="2"/>
</dbReference>
<dbReference type="Gene3D" id="3.10.350.10">
    <property type="entry name" value="LysM domain"/>
    <property type="match status" value="2"/>
</dbReference>
<dbReference type="InterPro" id="IPR052196">
    <property type="entry name" value="Bact_Kbp"/>
</dbReference>
<dbReference type="PANTHER" id="PTHR34700:SF4">
    <property type="entry name" value="PHAGE-LIKE ELEMENT PBSX PROTEIN XKDP"/>
    <property type="match status" value="1"/>
</dbReference>
<dbReference type="EMBL" id="MFCV01000048">
    <property type="protein sequence ID" value="OGE30298.1"/>
    <property type="molecule type" value="Genomic_DNA"/>
</dbReference>
<dbReference type="SUPFAM" id="SSF54106">
    <property type="entry name" value="LysM domain"/>
    <property type="match status" value="2"/>
</dbReference>
<evidence type="ECO:0000313" key="5">
    <source>
        <dbReference type="Proteomes" id="UP000176902"/>
    </source>
</evidence>
<reference evidence="4 5" key="1">
    <citation type="journal article" date="2016" name="Nat. Commun.">
        <title>Thousands of microbial genomes shed light on interconnected biogeochemical processes in an aquifer system.</title>
        <authorList>
            <person name="Anantharaman K."/>
            <person name="Brown C.T."/>
            <person name="Hug L.A."/>
            <person name="Sharon I."/>
            <person name="Castelle C.J."/>
            <person name="Probst A.J."/>
            <person name="Thomas B.C."/>
            <person name="Singh A."/>
            <person name="Wilkins M.J."/>
            <person name="Karaoz U."/>
            <person name="Brodie E.L."/>
            <person name="Williams K.H."/>
            <person name="Hubbard S.S."/>
            <person name="Banfield J.F."/>
        </authorList>
    </citation>
    <scope>NUCLEOTIDE SEQUENCE [LARGE SCALE GENOMIC DNA]</scope>
</reference>
<feature type="domain" description="LysM" evidence="3">
    <location>
        <begin position="179"/>
        <end position="226"/>
    </location>
</feature>
<dbReference type="STRING" id="1797768.A3C59_04960"/>
<organism evidence="4 5">
    <name type="scientific">Candidatus Daviesbacteria bacterium RIFCSPHIGHO2_02_FULL_36_13</name>
    <dbReference type="NCBI Taxonomy" id="1797768"/>
    <lineage>
        <taxon>Bacteria</taxon>
        <taxon>Candidatus Daviesiibacteriota</taxon>
    </lineage>
</organism>
<proteinExistence type="predicted"/>
<keyword evidence="2" id="KW-1133">Transmembrane helix</keyword>
<keyword evidence="2" id="KW-0472">Membrane</keyword>
<evidence type="ECO:0000313" key="4">
    <source>
        <dbReference type="EMBL" id="OGE30298.1"/>
    </source>
</evidence>
<dbReference type="InterPro" id="IPR036779">
    <property type="entry name" value="LysM_dom_sf"/>
</dbReference>
<dbReference type="SMART" id="SM00257">
    <property type="entry name" value="LysM"/>
    <property type="match status" value="2"/>
</dbReference>
<gene>
    <name evidence="4" type="ORF">A3C59_04960</name>
</gene>
<keyword evidence="2" id="KW-0812">Transmembrane</keyword>
<dbReference type="AlphaFoldDB" id="A0A1F5JP22"/>
<dbReference type="InterPro" id="IPR018392">
    <property type="entry name" value="LysM"/>
</dbReference>
<dbReference type="PROSITE" id="PS51782">
    <property type="entry name" value="LYSM"/>
    <property type="match status" value="2"/>
</dbReference>
<dbReference type="CDD" id="cd00118">
    <property type="entry name" value="LysM"/>
    <property type="match status" value="2"/>
</dbReference>
<feature type="region of interest" description="Disordered" evidence="1">
    <location>
        <begin position="140"/>
        <end position="171"/>
    </location>
</feature>
<feature type="transmembrane region" description="Helical" evidence="2">
    <location>
        <begin position="33"/>
        <end position="53"/>
    </location>
</feature>
<name>A0A1F5JP22_9BACT</name>
<evidence type="ECO:0000256" key="2">
    <source>
        <dbReference type="SAM" id="Phobius"/>
    </source>
</evidence>
<dbReference type="Proteomes" id="UP000176902">
    <property type="component" value="Unassembled WGS sequence"/>
</dbReference>
<sequence>MPRGRKSKTKVTAKNDSYLERVNSEIQTNQSKLSMVLGGLIVLVVGILIFNYFNKDNGSLGPAQQTEQEQKADVTPENLPGKYTVREGDTLFLIAEKYYKDGEKFTELAKANNLTDVNAITAGQVLEIPKLADAETLAEASPGPSVLPSPTATPVAQVDQGTGTGGGNTTIWGEKLTGDTYTVVEGDWLSTIAGRAYGNPMDYQKIAAANGISNPDLIYPGQVLKLPR</sequence>
<feature type="region of interest" description="Disordered" evidence="1">
    <location>
        <begin position="61"/>
        <end position="81"/>
    </location>
</feature>
<protein>
    <recommendedName>
        <fullName evidence="3">LysM domain-containing protein</fullName>
    </recommendedName>
</protein>
<accession>A0A1F5JP22</accession>
<evidence type="ECO:0000259" key="3">
    <source>
        <dbReference type="PROSITE" id="PS51782"/>
    </source>
</evidence>